<dbReference type="EMBL" id="CP110425">
    <property type="protein sequence ID" value="WAQ85062.1"/>
    <property type="molecule type" value="Genomic_DNA"/>
</dbReference>
<protein>
    <submittedName>
        <fullName evidence="2">Uncharacterized protein</fullName>
    </submittedName>
</protein>
<accession>A0ABY7CQQ5</accession>
<organism evidence="2 3">
    <name type="scientific">Puccinia triticina</name>
    <dbReference type="NCBI Taxonomy" id="208348"/>
    <lineage>
        <taxon>Eukaryota</taxon>
        <taxon>Fungi</taxon>
        <taxon>Dikarya</taxon>
        <taxon>Basidiomycota</taxon>
        <taxon>Pucciniomycotina</taxon>
        <taxon>Pucciniomycetes</taxon>
        <taxon>Pucciniales</taxon>
        <taxon>Pucciniaceae</taxon>
        <taxon>Puccinia</taxon>
    </lineage>
</organism>
<dbReference type="GeneID" id="77810313"/>
<dbReference type="Proteomes" id="UP001164743">
    <property type="component" value="Chromosome 5A"/>
</dbReference>
<keyword evidence="3" id="KW-1185">Reference proteome</keyword>
<gene>
    <name evidence="2" type="ORF">PtA15_5A636</name>
</gene>
<dbReference type="RefSeq" id="XP_053020617.1">
    <property type="nucleotide sequence ID" value="XM_053169418.1"/>
</dbReference>
<evidence type="ECO:0000256" key="1">
    <source>
        <dbReference type="SAM" id="MobiDB-lite"/>
    </source>
</evidence>
<feature type="compositionally biased region" description="Basic and acidic residues" evidence="1">
    <location>
        <begin position="33"/>
        <end position="47"/>
    </location>
</feature>
<sequence length="134" mass="14355">MYELADRVFEAPDLPPDRGHQSVPPFTSQPRWRTSDKREEKRPELHTRIGHMGQRKPGQDVSLLALASRLPGCRVLQAGAAGPRKSAHSPPTATKAALVPPTPVPDPAALRQPAPRSPTPLRGRSAAISGGLEG</sequence>
<proteinExistence type="predicted"/>
<evidence type="ECO:0000313" key="3">
    <source>
        <dbReference type="Proteomes" id="UP001164743"/>
    </source>
</evidence>
<name>A0ABY7CQQ5_9BASI</name>
<feature type="region of interest" description="Disordered" evidence="1">
    <location>
        <begin position="79"/>
        <end position="134"/>
    </location>
</feature>
<reference evidence="2" key="1">
    <citation type="submission" date="2022-10" db="EMBL/GenBank/DDBJ databases">
        <title>Puccinia triticina Genome sequencing and assembly.</title>
        <authorList>
            <person name="Li C."/>
        </authorList>
    </citation>
    <scope>NUCLEOTIDE SEQUENCE</scope>
    <source>
        <strain evidence="2">Pt15</strain>
    </source>
</reference>
<feature type="region of interest" description="Disordered" evidence="1">
    <location>
        <begin position="1"/>
        <end position="58"/>
    </location>
</feature>
<evidence type="ECO:0000313" key="2">
    <source>
        <dbReference type="EMBL" id="WAQ85062.1"/>
    </source>
</evidence>
<feature type="compositionally biased region" description="Basic and acidic residues" evidence="1">
    <location>
        <begin position="1"/>
        <end position="20"/>
    </location>
</feature>